<feature type="transmembrane region" description="Helical" evidence="2">
    <location>
        <begin position="176"/>
        <end position="196"/>
    </location>
</feature>
<dbReference type="Pfam" id="PF24607">
    <property type="entry name" value="CBM_AftD"/>
    <property type="match status" value="1"/>
</dbReference>
<evidence type="ECO:0000256" key="1">
    <source>
        <dbReference type="SAM" id="MobiDB-lite"/>
    </source>
</evidence>
<feature type="transmembrane region" description="Helical" evidence="2">
    <location>
        <begin position="309"/>
        <end position="329"/>
    </location>
</feature>
<name>A0A365GZD7_9ACTN</name>
<accession>A0A365GZD7</accession>
<keyword evidence="6" id="KW-1185">Reference proteome</keyword>
<dbReference type="Pfam" id="PF11847">
    <property type="entry name" value="GT-C_AftD"/>
    <property type="match status" value="1"/>
</dbReference>
<evidence type="ECO:0000313" key="5">
    <source>
        <dbReference type="EMBL" id="RAY12199.1"/>
    </source>
</evidence>
<evidence type="ECO:0000259" key="4">
    <source>
        <dbReference type="Pfam" id="PF24607"/>
    </source>
</evidence>
<feature type="domain" description="Arabinofuranosyltransferase D third carbohydrate binding module" evidence="4">
    <location>
        <begin position="952"/>
        <end position="1052"/>
    </location>
</feature>
<feature type="region of interest" description="Disordered" evidence="1">
    <location>
        <begin position="669"/>
        <end position="693"/>
    </location>
</feature>
<feature type="transmembrane region" description="Helical" evidence="2">
    <location>
        <begin position="202"/>
        <end position="226"/>
    </location>
</feature>
<feature type="transmembrane region" description="Helical" evidence="2">
    <location>
        <begin position="1369"/>
        <end position="1391"/>
    </location>
</feature>
<reference evidence="5 6" key="1">
    <citation type="submission" date="2018-06" db="EMBL/GenBank/DDBJ databases">
        <title>Actinomadura craniellae sp. nov. isolated from marine sponge Craniella sp.</title>
        <authorList>
            <person name="Li L."/>
            <person name="Xu Q.H."/>
            <person name="Lin H.W."/>
            <person name="Lu Y.H."/>
        </authorList>
    </citation>
    <scope>NUCLEOTIDE SEQUENCE [LARGE SCALE GENOMIC DNA]</scope>
    <source>
        <strain evidence="5 6">LHW63021</strain>
    </source>
</reference>
<proteinExistence type="predicted"/>
<feature type="region of interest" description="Disordered" evidence="1">
    <location>
        <begin position="1276"/>
        <end position="1317"/>
    </location>
</feature>
<keyword evidence="2" id="KW-1133">Transmembrane helix</keyword>
<keyword evidence="2" id="KW-0472">Membrane</keyword>
<dbReference type="RefSeq" id="WP_111870690.1">
    <property type="nucleotide sequence ID" value="NZ_QLYX01000014.1"/>
</dbReference>
<dbReference type="OrthoDB" id="5242711at2"/>
<feature type="transmembrane region" description="Helical" evidence="2">
    <location>
        <begin position="1228"/>
        <end position="1250"/>
    </location>
</feature>
<evidence type="ECO:0000256" key="2">
    <source>
        <dbReference type="SAM" id="Phobius"/>
    </source>
</evidence>
<dbReference type="InterPro" id="IPR021798">
    <property type="entry name" value="AftD_N"/>
</dbReference>
<dbReference type="GO" id="GO:0016740">
    <property type="term" value="F:transferase activity"/>
    <property type="evidence" value="ECO:0007669"/>
    <property type="project" value="InterPro"/>
</dbReference>
<evidence type="ECO:0000259" key="3">
    <source>
        <dbReference type="Pfam" id="PF11847"/>
    </source>
</evidence>
<evidence type="ECO:0000313" key="6">
    <source>
        <dbReference type="Proteomes" id="UP000251891"/>
    </source>
</evidence>
<dbReference type="Gene3D" id="2.60.120.260">
    <property type="entry name" value="Galactose-binding domain-like"/>
    <property type="match status" value="1"/>
</dbReference>
<organism evidence="5 6">
    <name type="scientific">Actinomadura craniellae</name>
    <dbReference type="NCBI Taxonomy" id="2231787"/>
    <lineage>
        <taxon>Bacteria</taxon>
        <taxon>Bacillati</taxon>
        <taxon>Actinomycetota</taxon>
        <taxon>Actinomycetes</taxon>
        <taxon>Streptosporangiales</taxon>
        <taxon>Thermomonosporaceae</taxon>
        <taxon>Actinomadura</taxon>
    </lineage>
</organism>
<feature type="transmembrane region" description="Helical" evidence="2">
    <location>
        <begin position="338"/>
        <end position="358"/>
    </location>
</feature>
<feature type="domain" description="Alpha-(1-&gt;3)-arabinofuranosyltransferase N-terminal GT-C" evidence="3">
    <location>
        <begin position="44"/>
        <end position="679"/>
    </location>
</feature>
<keyword evidence="2" id="KW-0812">Transmembrane</keyword>
<dbReference type="InterPro" id="IPR008979">
    <property type="entry name" value="Galactose-bd-like_sf"/>
</dbReference>
<comment type="caution">
    <text evidence="5">The sequence shown here is derived from an EMBL/GenBank/DDBJ whole genome shotgun (WGS) entry which is preliminary data.</text>
</comment>
<protein>
    <submittedName>
        <fullName evidence="5">DUF3367 domain-containing protein</fullName>
    </submittedName>
</protein>
<feature type="transmembrane region" description="Helical" evidence="2">
    <location>
        <begin position="238"/>
        <end position="258"/>
    </location>
</feature>
<gene>
    <name evidence="5" type="ORF">DPM19_26110</name>
</gene>
<dbReference type="EMBL" id="QLYX01000014">
    <property type="protein sequence ID" value="RAY12199.1"/>
    <property type="molecule type" value="Genomic_DNA"/>
</dbReference>
<dbReference type="InterPro" id="IPR056997">
    <property type="entry name" value="CBM_AftD"/>
</dbReference>
<dbReference type="Proteomes" id="UP000251891">
    <property type="component" value="Unassembled WGS sequence"/>
</dbReference>
<feature type="transmembrane region" description="Helical" evidence="2">
    <location>
        <begin position="1332"/>
        <end position="1357"/>
    </location>
</feature>
<sequence length="1451" mass="152850">MTAIRTRADALAARLARADDPEPRDDIDVRLRQRFRTALCCLALVVLVTSTRPGRVLADTKIDMAVNPLGFLGRALHLWDVQHFGQLQNQAAGYFFPMGPFYSAGNLLGLPEWITQRLWLSTLLCLAFLGTVRLAERLGIGGPATRLFGGMAYALGPHGLSALGQNSWEYLPLAMLPWIVLPLVTAAGGGGLIRAAARSGVAVALCGGINATATVAVLVVPFLYIVTRPRPLPRLRLLCYWSAAVGCAVAWWLVPLLLTGRFGFSWLGYTEQAEVTAKTTGLIDVLRGAARWINYLDATSLPVGHALSLQGWLILATAALAALGVAGLVSRGLPDRTFLVLTAVTGLAIIATGHTSVIEGPLAAPARDLLDGPLAPLRNLHKFDGLVRLPLALGLIHLLATARAPRPRLRLVAVTTAALAAITTPALGNGLAGPGDFPAVPQHWRDAANWLNGRAGEQAVLALPGARFGEYTWGRPMDDIMQPLLRTRWGARLLVPQGSPGYARIVDAIDQRVAAGRGSSGLTQVLSRMGVRYLLVRNDLSRNDLRGAWPARVHEALDTSPGIRRVATFGELTGGVWADEAVGAYDQQYPALEIYEVDDADDVVGLLDTAGAIRLRGAPEALLGLADNGLLRGRPVLFGDDDPAAGGEPVTSDALRLRQRNLGEIRSGISPTLTIDAPPSQAAGLGADPTEPGWERDRTVAVYAGVRGVTASSSAADPDALPGLDDPGAAPYAALDGDPHSQWTSGGWNGAVGQWLRVDFTAPLEPRQITAAFVRNDFLGPAPARVAVETAAGTVEQDLRPATGPQQLLAPAGRTGWLRIRVVKLARTPDTLFTSRVAISELKIPGVTATRYLRPPVPVVQVAAPQSAAPTGAGSYMLNRAGPVRPDCMRGPVRWVCSPELARGEEEGAMFNRLLLSAAPGQILLSGTAVLTDPAVIERFARRDSSIRVSASSAWVRHPAGQARSAFDGSPATTWVAGGDDTRPTLTIGWGRARTVDAVTVQRPPGARAPLQVTVRGAGGDVREGLVDDSGVLRFRAMRTDRLVLRFESRQRPLQVSEVVIPGVRPLAATDFQPYTSACGAGPEVTVNGIPVETRVTTTLDETLGGRAVGFAACRPVRLAAGANRLSGGGAYRVESVVLDAGGRLSGAQGRATTPVRVRSWGQGERTVQVEAANRAYLVVNENFNAGWRATIGGRALTPTRLDGWRQAWVVPAGTRGVVTLRYEPDGVYRPAVFTGLALLVTLLVLACALPGGRRTAPRPPGGAPAARRAGLLRRLPGGTSPVLRADAGGEGGGPSPVRRAGTGGGGGGPFRRAPGRASPPRWLVPLPAAAFGYWVAGALGLVVAAEVAVMVCLVFGRVLYPFRVLASPWLPAVALLLGGVSVAAGTWLSLNGGSDGAIDLFRDTVPQLLGLVVAGRLFAQLAAPSGRAPLDEVPRDRVGRYRPRETPALD</sequence>
<dbReference type="SUPFAM" id="SSF49785">
    <property type="entry name" value="Galactose-binding domain-like"/>
    <property type="match status" value="2"/>
</dbReference>